<feature type="domain" description="Nucleoporin Nup120/160 beta-propeller" evidence="4">
    <location>
        <begin position="910"/>
        <end position="1014"/>
    </location>
</feature>
<name>M4D147_BRACM</name>
<dbReference type="eggNOG" id="KOG4521">
    <property type="taxonomic scope" value="Eukaryota"/>
</dbReference>
<organism evidence="8 9">
    <name type="scientific">Brassica campestris</name>
    <name type="common">Field mustard</name>
    <dbReference type="NCBI Taxonomy" id="3711"/>
    <lineage>
        <taxon>Eukaryota</taxon>
        <taxon>Viridiplantae</taxon>
        <taxon>Streptophyta</taxon>
        <taxon>Embryophyta</taxon>
        <taxon>Tracheophyta</taxon>
        <taxon>Spermatophyta</taxon>
        <taxon>Magnoliopsida</taxon>
        <taxon>eudicotyledons</taxon>
        <taxon>Gunneridae</taxon>
        <taxon>Pentapetalae</taxon>
        <taxon>rosids</taxon>
        <taxon>malvids</taxon>
        <taxon>Brassicales</taxon>
        <taxon>Brassicaceae</taxon>
        <taxon>Brassiceae</taxon>
        <taxon>Brassica</taxon>
    </lineage>
</organism>
<proteinExistence type="predicted"/>
<sequence length="1927" mass="216913">MERNRLSSSAGMEVPVAGGGSVVKWVDISVSAPPCTEDNGCVLLPSSEEDYASSCVIGEPPISFVWRINKTSSNVLELLQLSSESGFPLTGLRFVFAHTLSPFAFLFADEELRDDTGLGRLWGFVRHVLGTVVAAVQDLFISEVYGRYFICVLHADGALRVWDIFTCSRVLCQSIAAKNVEGVMCLRLWLGKADYDSGIIPLALLYRNTMDVNVVDVITVYGLHFSSGEGIALSLDSGLQNISLEGGELCDVRFTSDKIWTLKADELTSHMLYHKSSTMLLCPGIYHNVALRLTLRDHNKHWTDSEFQSLSLDELKSEILLLVEQEVTGETSISVFHWWENFCSCYLDHWCNNNEPCTLLVQSDVIGLVRNNSVSLFSRLENVEHSLGGSSSEHSGLTSLGLGMSINEHEILSEVLRCTLKINKQWGAAPYAMYYESVTGRPVISSEEIVPRLVNILESGYAMSIGQRTWSDLGTDRAWEKELEAQKNLRTFSIEMLLSLSALCQRAGSWGKVFTIMEHYLQYLVPKKVMHNNVGETLSDICSSILVQATSQFAQVMFESAFDIFLLVSYLLNISEQVNMSQQDICKLRLELLPMIQDIVSEWLIVLFFVTTPAQLTSMDDFSSKLSSLQIDSSIDKRSWNTMLGKCGFSLAYILLFSDRSCIVDSRFNLRYLPSSQIITSLVQNFISWIRYSKTGEDASSLLRRSTELTLRLIRNGQADAVERILLVVEASLRGEKTFGHAQDTNGDWCLLQHLRGCCLLDQVQRGACGISRERKISDSIRCFFRASSGEGSWKALHSLAKEAGFSHSTIGVMCLRLWLGKADYDSGIIPLALLYRNTMDVNVVDVITVYGLHFSSGEGIALSLDSGLQNISLEGGELCDVRFTSDKIWTLKADELTSHMLYHKSSTMLLCPGIYHNVALRLTLRDHNKHWTDSEFQSLSLDELKSEILLLVEQEVTGETSISVFHWWENFCSCYLDHWCNNNEPCTLLVQSDVIGLVRNNSVSLFSRLENVEHSLGGSSSEHSGLTSLGLGMSINEHEILSEVLRCTLKINKQWGAAPYAMYYESVTGRPVISSEEIVPRLVNILESGYAMSIGQRTWSDLGTDRAWEKELEAQKNLRTFSIEMLLSLSALCQRAGSWGKVFTIMEHYLQYLVPKKVMHNNVGETLSDICSSILVQATSQFAQVMFESAFDIFLLVSYLLNISEQVNMSQQDICKLRLELLPMIQDIVSEWLIVLFFVTTPAQLTSMDDFSSKLSSLQIDSSIDKRSWNTMLGKCGFSLAYILLFSDRSCIVDSRFNLRYLPSSQIITSLVQNFISWIRYSKTGEDASSLLRRSTELTLRLIRNGQADAVERILLVVEASLRGEKTFGHAQDTNGDWCLLQHLRGCCLLDQVQRGACGISRERKISDSIRCFFRASSGEGSWKALHSLAKEAGFSHSTIGASISDGEKSCATWKLHYYEWAMQIFERYNISEGACQFAYAALEQVDEAINFMESSENVHPPVTATYCRGRLWANVFKFTLDLNLLNDAYCAIISNPDEEIKRICLRRFIIVLFECGKTKILSEGHLPFIGLSDKITQELFWKAGRSEIMIKPNPYKLLYAYEMRRHNWRMAASYMYQFSARLRSEAASTDYKHKSLVLQERLNGLSAAINALSLVHPGHAWIDPLPEESMHYPAKKAKRVEEQQSVRSSDQPKGYQSCIDIEKIQNEYVFTTAEYLLSLKNFEWTYSGLEKPPPDLVDLLVQADLYDMAFTVVLKFWRGSALKRNDLRPNLLLTSTEDEVTHSPDRSPAAQSSNLAGDWEILEVYLDGKKEKALGMGGQEASPASLFQLYVDYGRLTEATNLLLEYMESFASSKPAEVLKRKKVSGVWFPYTTVERLWWALEKTMNSGRMLEQCQKLKGQLQQALLNHLKLLKVDSDDAVSSATG</sequence>
<feature type="domain" description="NUP160 helical" evidence="5">
    <location>
        <begin position="1035"/>
        <end position="1222"/>
    </location>
</feature>
<accession>M4D147</accession>
<dbReference type="FunCoup" id="M4D147">
    <property type="interactions" value="2051"/>
</dbReference>
<keyword evidence="2" id="KW-0813">Transport</keyword>
<dbReference type="PANTHER" id="PTHR21286:SF0">
    <property type="entry name" value="NUCLEAR PORE COMPLEX PROTEIN NUP160"/>
    <property type="match status" value="1"/>
</dbReference>
<dbReference type="Gramene" id="Bra010196.1">
    <property type="protein sequence ID" value="Bra010196.1-P"/>
    <property type="gene ID" value="Bra010196"/>
</dbReference>
<evidence type="ECO:0000313" key="9">
    <source>
        <dbReference type="Proteomes" id="UP000011750"/>
    </source>
</evidence>
<dbReference type="GO" id="GO:0005643">
    <property type="term" value="C:nuclear pore"/>
    <property type="evidence" value="ECO:0000318"/>
    <property type="project" value="GO_Central"/>
</dbReference>
<dbReference type="GO" id="GO:0017056">
    <property type="term" value="F:structural constituent of nuclear pore"/>
    <property type="evidence" value="ECO:0000318"/>
    <property type="project" value="GO_Central"/>
</dbReference>
<dbReference type="InterPro" id="IPR056536">
    <property type="entry name" value="TPR_NUP160_C"/>
</dbReference>
<evidence type="ECO:0000259" key="4">
    <source>
        <dbReference type="Pfam" id="PF11715"/>
    </source>
</evidence>
<dbReference type="Pfam" id="PF23347">
    <property type="entry name" value="TPR_Nup160_C"/>
    <property type="match status" value="1"/>
</dbReference>
<keyword evidence="9" id="KW-1185">Reference proteome</keyword>
<dbReference type="Pfam" id="PF17238">
    <property type="entry name" value="NUP160_helical_2"/>
    <property type="match status" value="2"/>
</dbReference>
<dbReference type="InterPro" id="IPR059141">
    <property type="entry name" value="Beta-prop_Nup120_160"/>
</dbReference>
<dbReference type="InterPro" id="IPR021717">
    <property type="entry name" value="Nucleoporin_Nup160"/>
</dbReference>
<dbReference type="Pfam" id="PF23354">
    <property type="entry name" value="TPR_NUP160_120_M"/>
    <property type="match status" value="1"/>
</dbReference>
<dbReference type="HOGENOM" id="CLU_235267_0_0_1"/>
<reference evidence="8 9" key="2">
    <citation type="journal article" date="2018" name="Hortic Res">
        <title>Improved Brassica rapa reference genome by single-molecule sequencing and chromosome conformation capture technologies.</title>
        <authorList>
            <person name="Zhang L."/>
            <person name="Cai X."/>
            <person name="Wu J."/>
            <person name="Liu M."/>
            <person name="Grob S."/>
            <person name="Cheng F."/>
            <person name="Liang J."/>
            <person name="Cai C."/>
            <person name="Liu Z."/>
            <person name="Liu B."/>
            <person name="Wang F."/>
            <person name="Li S."/>
            <person name="Liu F."/>
            <person name="Li X."/>
            <person name="Cheng L."/>
            <person name="Yang W."/>
            <person name="Li M.H."/>
            <person name="Grossniklaus U."/>
            <person name="Zheng H."/>
            <person name="Wang X."/>
        </authorList>
    </citation>
    <scope>NUCLEOTIDE SEQUENCE [LARGE SCALE GENOMIC DNA]</scope>
    <source>
        <strain evidence="8 9">cv. Chiifu-401-42</strain>
    </source>
</reference>
<feature type="domain" description="Nucleoporin Nup120/160 beta-propeller" evidence="4">
    <location>
        <begin position="280"/>
        <end position="384"/>
    </location>
</feature>
<dbReference type="PANTHER" id="PTHR21286">
    <property type="entry name" value="NUCLEAR PORE COMPLEX PROTEIN NUP160"/>
    <property type="match status" value="1"/>
</dbReference>
<evidence type="ECO:0000259" key="6">
    <source>
        <dbReference type="Pfam" id="PF23347"/>
    </source>
</evidence>
<reference evidence="8 9" key="1">
    <citation type="journal article" date="2011" name="Nat. Genet.">
        <title>The genome of the mesopolyploid crop species Brassica rapa.</title>
        <authorList>
            <consortium name="Brassica rapa Genome Sequencing Project Consortium"/>
            <person name="Wang X."/>
            <person name="Wang H."/>
            <person name="Wang J."/>
            <person name="Sun R."/>
            <person name="Wu J."/>
            <person name="Liu S."/>
            <person name="Bai Y."/>
            <person name="Mun J.H."/>
            <person name="Bancroft I."/>
            <person name="Cheng F."/>
            <person name="Huang S."/>
            <person name="Li X."/>
            <person name="Hua W."/>
            <person name="Wang J."/>
            <person name="Wang X."/>
            <person name="Freeling M."/>
            <person name="Pires J.C."/>
            <person name="Paterson A.H."/>
            <person name="Chalhoub B."/>
            <person name="Wang B."/>
            <person name="Hayward A."/>
            <person name="Sharpe A.G."/>
            <person name="Park B.S."/>
            <person name="Weisshaar B."/>
            <person name="Liu B."/>
            <person name="Li B."/>
            <person name="Liu B."/>
            <person name="Tong C."/>
            <person name="Song C."/>
            <person name="Duran C."/>
            <person name="Peng C."/>
            <person name="Geng C."/>
            <person name="Koh C."/>
            <person name="Lin C."/>
            <person name="Edwards D."/>
            <person name="Mu D."/>
            <person name="Shen D."/>
            <person name="Soumpourou E."/>
            <person name="Li F."/>
            <person name="Fraser F."/>
            <person name="Conant G."/>
            <person name="Lassalle G."/>
            <person name="King G.J."/>
            <person name="Bonnema G."/>
            <person name="Tang H."/>
            <person name="Wang H."/>
            <person name="Belcram H."/>
            <person name="Zhou H."/>
            <person name="Hirakawa H."/>
            <person name="Abe H."/>
            <person name="Guo H."/>
            <person name="Wang H."/>
            <person name="Jin H."/>
            <person name="Parkin I.A."/>
            <person name="Batley J."/>
            <person name="Kim J.S."/>
            <person name="Just J."/>
            <person name="Li J."/>
            <person name="Xu J."/>
            <person name="Deng J."/>
            <person name="Kim J.A."/>
            <person name="Li J."/>
            <person name="Yu J."/>
            <person name="Meng J."/>
            <person name="Wang J."/>
            <person name="Min J."/>
            <person name="Poulain J."/>
            <person name="Wang J."/>
            <person name="Hatakeyama K."/>
            <person name="Wu K."/>
            <person name="Wang L."/>
            <person name="Fang L."/>
            <person name="Trick M."/>
            <person name="Links M.G."/>
            <person name="Zhao M."/>
            <person name="Jin M."/>
            <person name="Ramchiary N."/>
            <person name="Drou N."/>
            <person name="Berkman P.J."/>
            <person name="Cai Q."/>
            <person name="Huang Q."/>
            <person name="Li R."/>
            <person name="Tabata S."/>
            <person name="Cheng S."/>
            <person name="Zhang S."/>
            <person name="Zhang S."/>
            <person name="Huang S."/>
            <person name="Sato S."/>
            <person name="Sun S."/>
            <person name="Kwon S.J."/>
            <person name="Choi S.R."/>
            <person name="Lee T.H."/>
            <person name="Fan W."/>
            <person name="Zhao X."/>
            <person name="Tan X."/>
            <person name="Xu X."/>
            <person name="Wang Y."/>
            <person name="Qiu Y."/>
            <person name="Yin Y."/>
            <person name="Li Y."/>
            <person name="Du Y."/>
            <person name="Liao Y."/>
            <person name="Lim Y."/>
            <person name="Narusaka Y."/>
            <person name="Wang Y."/>
            <person name="Wang Z."/>
            <person name="Li Z."/>
            <person name="Wang Z."/>
            <person name="Xiong Z."/>
            <person name="Zhang Z."/>
        </authorList>
    </citation>
    <scope>NUCLEOTIDE SEQUENCE [LARGE SCALE GENOMIC DNA]</scope>
    <source>
        <strain evidence="8 9">cv. Chiifu-401-42</strain>
    </source>
</reference>
<dbReference type="InterPro" id="IPR056535">
    <property type="entry name" value="TPR_NUP160_M"/>
</dbReference>
<evidence type="ECO:0000259" key="5">
    <source>
        <dbReference type="Pfam" id="PF17238"/>
    </source>
</evidence>
<keyword evidence="3" id="KW-0539">Nucleus</keyword>
<protein>
    <recommendedName>
        <fullName evidence="10">Nuclear pore complex protein NUP160 domain-containing protein</fullName>
    </recommendedName>
</protein>
<dbReference type="EnsemblPlants" id="Bra010196.1">
    <property type="protein sequence ID" value="Bra010196.1-P"/>
    <property type="gene ID" value="Bra010196"/>
</dbReference>
<evidence type="ECO:0008006" key="10">
    <source>
        <dbReference type="Google" id="ProtNLM"/>
    </source>
</evidence>
<dbReference type="InParanoid" id="M4D147"/>
<evidence type="ECO:0000256" key="3">
    <source>
        <dbReference type="ARBA" id="ARBA00023242"/>
    </source>
</evidence>
<evidence type="ECO:0000259" key="7">
    <source>
        <dbReference type="Pfam" id="PF23354"/>
    </source>
</evidence>
<reference evidence="8" key="3">
    <citation type="submission" date="2023-03" db="UniProtKB">
        <authorList>
            <consortium name="EnsemblPlants"/>
        </authorList>
    </citation>
    <scope>IDENTIFICATION</scope>
    <source>
        <strain evidence="8">cv. Chiifu-401-42</strain>
    </source>
</reference>
<evidence type="ECO:0000313" key="8">
    <source>
        <dbReference type="EnsemblPlants" id="Bra010196.1-P"/>
    </source>
</evidence>
<dbReference type="Proteomes" id="UP000011750">
    <property type="component" value="Chromosome A06"/>
</dbReference>
<feature type="domain" description="NUP160 middle TPR" evidence="7">
    <location>
        <begin position="1437"/>
        <end position="1656"/>
    </location>
</feature>
<feature type="domain" description="NUP160 C-terminal TPR" evidence="6">
    <location>
        <begin position="1824"/>
        <end position="1905"/>
    </location>
</feature>
<dbReference type="InterPro" id="IPR035192">
    <property type="entry name" value="NUP160_hel_plant"/>
</dbReference>
<feature type="domain" description="NUP160 helical" evidence="5">
    <location>
        <begin position="405"/>
        <end position="592"/>
    </location>
</feature>
<dbReference type="Pfam" id="PF11715">
    <property type="entry name" value="Beta-prop_Nup120_160"/>
    <property type="match status" value="2"/>
</dbReference>
<evidence type="ECO:0000256" key="2">
    <source>
        <dbReference type="ARBA" id="ARBA00022448"/>
    </source>
</evidence>
<dbReference type="STRING" id="51351.M4D147"/>
<comment type="subcellular location">
    <subcellularLocation>
        <location evidence="1">Nucleus</location>
    </subcellularLocation>
</comment>
<evidence type="ECO:0000256" key="1">
    <source>
        <dbReference type="ARBA" id="ARBA00004123"/>
    </source>
</evidence>